<feature type="region of interest" description="Disordered" evidence="1">
    <location>
        <begin position="134"/>
        <end position="185"/>
    </location>
</feature>
<dbReference type="AlphaFoldDB" id="D6RJS3"/>
<feature type="compositionally biased region" description="Basic and acidic residues" evidence="1">
    <location>
        <begin position="214"/>
        <end position="241"/>
    </location>
</feature>
<proteinExistence type="predicted"/>
<feature type="compositionally biased region" description="Polar residues" evidence="1">
    <location>
        <begin position="10"/>
        <end position="30"/>
    </location>
</feature>
<dbReference type="RefSeq" id="XP_002912053.1">
    <property type="nucleotide sequence ID" value="XM_002912007.1"/>
</dbReference>
<feature type="compositionally biased region" description="Polar residues" evidence="1">
    <location>
        <begin position="83"/>
        <end position="101"/>
    </location>
</feature>
<evidence type="ECO:0000313" key="3">
    <source>
        <dbReference type="Proteomes" id="UP000001861"/>
    </source>
</evidence>
<protein>
    <submittedName>
        <fullName evidence="2">Uncharacterized protein</fullName>
    </submittedName>
</protein>
<sequence>MSQKPIDGVSENSSTSYPAADRQTSTTGIEKSSAAKGAFYEAYYDCLERSSPPNCKATKPTPQPPADNQDAGAFPQYIHAFNGSISATPMPNDSDTTGYETSQDRNAPRPYVSSYPARGGRLVSRMHKDHIIERQDFFNSSDGGHDDSLEEHKSDGLETTRRKKSTGLAQQASGTQAHSLFQWPIDSRDGGAAKFTLQSRKNPEAVGDASALASERRRAEPRERFGHLGHDDDDPGGHEQRFPGVGYQVK</sequence>
<dbReference type="GeneID" id="6018077"/>
<gene>
    <name evidence="2" type="ORF">CC1G_13581</name>
</gene>
<feature type="region of interest" description="Disordered" evidence="1">
    <location>
        <begin position="51"/>
        <end position="120"/>
    </location>
</feature>
<comment type="caution">
    <text evidence="2">The sequence shown here is derived from an EMBL/GenBank/DDBJ whole genome shotgun (WGS) entry which is preliminary data.</text>
</comment>
<accession>D6RJS3</accession>
<reference evidence="2 3" key="1">
    <citation type="journal article" date="2010" name="Proc. Natl. Acad. Sci. U.S.A.">
        <title>Insights into evolution of multicellular fungi from the assembled chromosomes of the mushroom Coprinopsis cinerea (Coprinus cinereus).</title>
        <authorList>
            <person name="Stajich J.E."/>
            <person name="Wilke S.K."/>
            <person name="Ahren D."/>
            <person name="Au C.H."/>
            <person name="Birren B.W."/>
            <person name="Borodovsky M."/>
            <person name="Burns C."/>
            <person name="Canback B."/>
            <person name="Casselton L.A."/>
            <person name="Cheng C.K."/>
            <person name="Deng J."/>
            <person name="Dietrich F.S."/>
            <person name="Fargo D.C."/>
            <person name="Farman M.L."/>
            <person name="Gathman A.C."/>
            <person name="Goldberg J."/>
            <person name="Guigo R."/>
            <person name="Hoegger P.J."/>
            <person name="Hooker J.B."/>
            <person name="Huggins A."/>
            <person name="James T.Y."/>
            <person name="Kamada T."/>
            <person name="Kilaru S."/>
            <person name="Kodira C."/>
            <person name="Kues U."/>
            <person name="Kupfer D."/>
            <person name="Kwan H.S."/>
            <person name="Lomsadze A."/>
            <person name="Li W."/>
            <person name="Lilly W.W."/>
            <person name="Ma L.J."/>
            <person name="Mackey A.J."/>
            <person name="Manning G."/>
            <person name="Martin F."/>
            <person name="Muraguchi H."/>
            <person name="Natvig D.O."/>
            <person name="Palmerini H."/>
            <person name="Ramesh M.A."/>
            <person name="Rehmeyer C.J."/>
            <person name="Roe B.A."/>
            <person name="Shenoy N."/>
            <person name="Stanke M."/>
            <person name="Ter-Hovhannisyan V."/>
            <person name="Tunlid A."/>
            <person name="Velagapudi R."/>
            <person name="Vision T.J."/>
            <person name="Zeng Q."/>
            <person name="Zolan M.E."/>
            <person name="Pukkila P.J."/>
        </authorList>
    </citation>
    <scope>NUCLEOTIDE SEQUENCE [LARGE SCALE GENOMIC DNA]</scope>
    <source>
        <strain evidence="3">Okayama-7 / 130 / ATCC MYA-4618 / FGSC 9003</strain>
    </source>
</reference>
<feature type="compositionally biased region" description="Polar residues" evidence="1">
    <location>
        <begin position="167"/>
        <end position="179"/>
    </location>
</feature>
<keyword evidence="3" id="KW-1185">Reference proteome</keyword>
<dbReference type="VEuPathDB" id="FungiDB:CC1G_13581"/>
<dbReference type="HOGENOM" id="CLU_1111331_0_0_1"/>
<dbReference type="Proteomes" id="UP000001861">
    <property type="component" value="Unassembled WGS sequence"/>
</dbReference>
<dbReference type="InParanoid" id="D6RJS3"/>
<feature type="region of interest" description="Disordered" evidence="1">
    <location>
        <begin position="1"/>
        <end position="32"/>
    </location>
</feature>
<feature type="region of interest" description="Disordered" evidence="1">
    <location>
        <begin position="197"/>
        <end position="250"/>
    </location>
</feature>
<name>D6RJS3_COPC7</name>
<dbReference type="KEGG" id="cci:CC1G_13581"/>
<feature type="compositionally biased region" description="Basic and acidic residues" evidence="1">
    <location>
        <begin position="143"/>
        <end position="160"/>
    </location>
</feature>
<dbReference type="EMBL" id="AACS02000001">
    <property type="protein sequence ID" value="EFI28559.1"/>
    <property type="molecule type" value="Genomic_DNA"/>
</dbReference>
<organism evidence="2 3">
    <name type="scientific">Coprinopsis cinerea (strain Okayama-7 / 130 / ATCC MYA-4618 / FGSC 9003)</name>
    <name type="common">Inky cap fungus</name>
    <name type="synonym">Hormographiella aspergillata</name>
    <dbReference type="NCBI Taxonomy" id="240176"/>
    <lineage>
        <taxon>Eukaryota</taxon>
        <taxon>Fungi</taxon>
        <taxon>Dikarya</taxon>
        <taxon>Basidiomycota</taxon>
        <taxon>Agaricomycotina</taxon>
        <taxon>Agaricomycetes</taxon>
        <taxon>Agaricomycetidae</taxon>
        <taxon>Agaricales</taxon>
        <taxon>Agaricineae</taxon>
        <taxon>Psathyrellaceae</taxon>
        <taxon>Coprinopsis</taxon>
    </lineage>
</organism>
<evidence type="ECO:0000313" key="2">
    <source>
        <dbReference type="EMBL" id="EFI28559.1"/>
    </source>
</evidence>
<evidence type="ECO:0000256" key="1">
    <source>
        <dbReference type="SAM" id="MobiDB-lite"/>
    </source>
</evidence>